<comment type="caution">
    <text evidence="6">The sequence shown here is derived from an EMBL/GenBank/DDBJ whole genome shotgun (WGS) entry which is preliminary data.</text>
</comment>
<evidence type="ECO:0000256" key="1">
    <source>
        <dbReference type="ARBA" id="ARBA00004370"/>
    </source>
</evidence>
<evidence type="ECO:0000313" key="7">
    <source>
        <dbReference type="Proteomes" id="UP001596472"/>
    </source>
</evidence>
<dbReference type="RefSeq" id="WP_379708876.1">
    <property type="nucleotide sequence ID" value="NZ_JBHTBS010000001.1"/>
</dbReference>
<comment type="subcellular location">
    <subcellularLocation>
        <location evidence="1">Membrane</location>
    </subcellularLocation>
</comment>
<protein>
    <submittedName>
        <fullName evidence="6">Outer membrane protein assembly factor</fullName>
    </submittedName>
</protein>
<evidence type="ECO:0000256" key="4">
    <source>
        <dbReference type="ARBA" id="ARBA00023136"/>
    </source>
</evidence>
<keyword evidence="2" id="KW-1134">Transmembrane beta strand</keyword>
<accession>A0ABW2L2Z1</accession>
<organism evidence="6 7">
    <name type="scientific">Haloferula chungangensis</name>
    <dbReference type="NCBI Taxonomy" id="1048331"/>
    <lineage>
        <taxon>Bacteria</taxon>
        <taxon>Pseudomonadati</taxon>
        <taxon>Verrucomicrobiota</taxon>
        <taxon>Verrucomicrobiia</taxon>
        <taxon>Verrucomicrobiales</taxon>
        <taxon>Verrucomicrobiaceae</taxon>
        <taxon>Haloferula</taxon>
    </lineage>
</organism>
<dbReference type="InterPro" id="IPR039910">
    <property type="entry name" value="D15-like"/>
</dbReference>
<name>A0ABW2L2Z1_9BACT</name>
<feature type="domain" description="Bacterial surface antigen (D15)" evidence="5">
    <location>
        <begin position="365"/>
        <end position="660"/>
    </location>
</feature>
<gene>
    <name evidence="6" type="ORF">ACFQY0_02830</name>
</gene>
<keyword evidence="4" id="KW-0472">Membrane</keyword>
<dbReference type="Pfam" id="PF01103">
    <property type="entry name" value="Omp85"/>
    <property type="match status" value="1"/>
</dbReference>
<sequence>MRFLSTCLLFIASSIPMYGKTELRFEGMKSISKSDIERLIGGRFEHIKAQPASPARASDSAFMIEQLFRKNGFNDASVSWRILSPSLIRLRIDEGPRDTLGSIDIEGELDEELREKLKKLFELNPMKRQISSSGEPPFRESDIDDGIHLIKAELQSQGYWNPTVTVKDRKTNKISSATHILLHIDTGKLYRIATPTFSGEQASGTKNAVAPFINQTADTANINSVRLAVTEYYRSKGFVNATINMSLETQNGYVRPLFTIVEGKRFRLGNVAFDGLEKTNPERIRKRIEPLRNAYLDGNLVDKRTRQLIATGAFSSVQIETEEAGGDRLDATLHFEETDARGISLTAGFGTYEGSILGASFYDRNFGGELRNFSAGFEITQRSLLGDVSLTDPWLWGTDAKGTIRLYSLSRGNEGYDNWTTGLEGSVSYPLSDHYSLQASLGTALARTTTDGLPVARLGETEYNNNYLTFSQLIDYRDSAVLPTEGWYFESPLTVGIAAGEESTSYFGAGFQSSYYKPIGKVGQLALGARAEVIVPSGDQLPIDLRLFNGGPRSVRSYPERELGPHDRSGYPVGGEASWVANVEYIHPVAGALKGVAFLDFGGLSSDWQDFGMNEIDIALGLGIRFDLPIGPVRLEYGHNMTQDPGEPSGTWHFAIGTTF</sequence>
<evidence type="ECO:0000256" key="2">
    <source>
        <dbReference type="ARBA" id="ARBA00022452"/>
    </source>
</evidence>
<proteinExistence type="predicted"/>
<dbReference type="PANTHER" id="PTHR12815:SF18">
    <property type="entry name" value="SORTING AND ASSEMBLY MACHINERY COMPONENT 50 HOMOLOG"/>
    <property type="match status" value="1"/>
</dbReference>
<keyword evidence="3" id="KW-0812">Transmembrane</keyword>
<dbReference type="InterPro" id="IPR000184">
    <property type="entry name" value="Bac_surfAg_D15"/>
</dbReference>
<dbReference type="Proteomes" id="UP001596472">
    <property type="component" value="Unassembled WGS sequence"/>
</dbReference>
<evidence type="ECO:0000256" key="3">
    <source>
        <dbReference type="ARBA" id="ARBA00022692"/>
    </source>
</evidence>
<dbReference type="Gene3D" id="3.10.20.310">
    <property type="entry name" value="membrane protein fhac"/>
    <property type="match status" value="1"/>
</dbReference>
<keyword evidence="7" id="KW-1185">Reference proteome</keyword>
<reference evidence="7" key="1">
    <citation type="journal article" date="2019" name="Int. J. Syst. Evol. Microbiol.">
        <title>The Global Catalogue of Microorganisms (GCM) 10K type strain sequencing project: providing services to taxonomists for standard genome sequencing and annotation.</title>
        <authorList>
            <consortium name="The Broad Institute Genomics Platform"/>
            <consortium name="The Broad Institute Genome Sequencing Center for Infectious Disease"/>
            <person name="Wu L."/>
            <person name="Ma J."/>
        </authorList>
    </citation>
    <scope>NUCLEOTIDE SEQUENCE [LARGE SCALE GENOMIC DNA]</scope>
    <source>
        <strain evidence="7">CGMCC 4.1467</strain>
    </source>
</reference>
<dbReference type="EMBL" id="JBHTBS010000001">
    <property type="protein sequence ID" value="MFC7336099.1"/>
    <property type="molecule type" value="Genomic_DNA"/>
</dbReference>
<dbReference type="PANTHER" id="PTHR12815">
    <property type="entry name" value="SORTING AND ASSEMBLY MACHINERY SAMM50 PROTEIN FAMILY MEMBER"/>
    <property type="match status" value="1"/>
</dbReference>
<evidence type="ECO:0000313" key="6">
    <source>
        <dbReference type="EMBL" id="MFC7336099.1"/>
    </source>
</evidence>
<dbReference type="Gene3D" id="2.40.160.50">
    <property type="entry name" value="membrane protein fhac: a member of the omp85/tpsb transporter family"/>
    <property type="match status" value="1"/>
</dbReference>
<evidence type="ECO:0000259" key="5">
    <source>
        <dbReference type="Pfam" id="PF01103"/>
    </source>
</evidence>